<accession>A0A9Q8Z7T4</accession>
<sequence length="393" mass="42792">MRSNPLLFASFTLCLSANAASSTSYFPNKLHDGPISAQFVSTGENIDRPRISPGVNASTFEWWYFDVASTSSANETITVVFFERGPTGFLGNVTTENTLSVQVTGTMKNGTVYNIQSDASANASAVINTSDNSIYGDWETTGFRFAGTEGGTKYTISINDAEHEIFGSITFESVSQARPFDANIGRWKSRLTWYIQTAPGHLPCGTNSSAGETELITPHVGWANILPGAHAAVSLTLRGEEIQYNGVGYHDKNWGDVPFASIVQNWYWGHAIVGPYTLVWFDAMLRDGHEYTSGYVSKNGVLQLASCAEGRHSVRPWGANSAYPPTNTTGRAQGLEVYYKLDDGDVLTTNVTTGAPQIEFSNYARYIASVEGSLSGSQNRSYSGVGIWELFRF</sequence>
<organism evidence="4 5">
    <name type="scientific">Curvularia clavata</name>
    <dbReference type="NCBI Taxonomy" id="95742"/>
    <lineage>
        <taxon>Eukaryota</taxon>
        <taxon>Fungi</taxon>
        <taxon>Dikarya</taxon>
        <taxon>Ascomycota</taxon>
        <taxon>Pezizomycotina</taxon>
        <taxon>Dothideomycetes</taxon>
        <taxon>Pleosporomycetidae</taxon>
        <taxon>Pleosporales</taxon>
        <taxon>Pleosporineae</taxon>
        <taxon>Pleosporaceae</taxon>
        <taxon>Curvularia</taxon>
    </lineage>
</organism>
<proteinExistence type="predicted"/>
<dbReference type="Proteomes" id="UP001056012">
    <property type="component" value="Chromosome 4"/>
</dbReference>
<protein>
    <recommendedName>
        <fullName evidence="6">Hydroxyneurosporene synthase</fullName>
    </recommendedName>
</protein>
<feature type="domain" description="AsqO/PenF-like C-terminal" evidence="3">
    <location>
        <begin position="261"/>
        <end position="391"/>
    </location>
</feature>
<dbReference type="InterPro" id="IPR056402">
    <property type="entry name" value="DA_N"/>
</dbReference>
<feature type="domain" description="Diels-Alderase N-terminal" evidence="2">
    <location>
        <begin position="21"/>
        <end position="254"/>
    </location>
</feature>
<dbReference type="EMBL" id="CP089277">
    <property type="protein sequence ID" value="USP77997.1"/>
    <property type="molecule type" value="Genomic_DNA"/>
</dbReference>
<reference evidence="4" key="1">
    <citation type="submission" date="2021-12" db="EMBL/GenBank/DDBJ databases">
        <title>Curvularia clavata genome.</title>
        <authorList>
            <person name="Cao Y."/>
        </authorList>
    </citation>
    <scope>NUCLEOTIDE SEQUENCE</scope>
    <source>
        <strain evidence="4">Yc1106</strain>
    </source>
</reference>
<dbReference type="SUPFAM" id="SSF159245">
    <property type="entry name" value="AttH-like"/>
    <property type="match status" value="1"/>
</dbReference>
<dbReference type="AlphaFoldDB" id="A0A9Q8Z7T4"/>
<gene>
    <name evidence="4" type="ORF">yc1106_05271</name>
</gene>
<evidence type="ECO:0000313" key="4">
    <source>
        <dbReference type="EMBL" id="USP77997.1"/>
    </source>
</evidence>
<evidence type="ECO:0000259" key="3">
    <source>
        <dbReference type="Pfam" id="PF25581"/>
    </source>
</evidence>
<dbReference type="InterPro" id="IPR057722">
    <property type="entry name" value="AsqO/PenF-like_C"/>
</dbReference>
<name>A0A9Q8Z7T4_CURCL</name>
<keyword evidence="5" id="KW-1185">Reference proteome</keyword>
<evidence type="ECO:0000259" key="2">
    <source>
        <dbReference type="Pfam" id="PF24137"/>
    </source>
</evidence>
<feature type="chain" id="PRO_5040128171" description="Hydroxyneurosporene synthase" evidence="1">
    <location>
        <begin position="20"/>
        <end position="393"/>
    </location>
</feature>
<dbReference type="VEuPathDB" id="FungiDB:yc1106_05271"/>
<evidence type="ECO:0000313" key="5">
    <source>
        <dbReference type="Proteomes" id="UP001056012"/>
    </source>
</evidence>
<dbReference type="Pfam" id="PF24137">
    <property type="entry name" value="DA_N"/>
    <property type="match status" value="1"/>
</dbReference>
<evidence type="ECO:0000256" key="1">
    <source>
        <dbReference type="SAM" id="SignalP"/>
    </source>
</evidence>
<dbReference type="Pfam" id="PF25581">
    <property type="entry name" value="AsqO_C"/>
    <property type="match status" value="1"/>
</dbReference>
<evidence type="ECO:0008006" key="6">
    <source>
        <dbReference type="Google" id="ProtNLM"/>
    </source>
</evidence>
<keyword evidence="1" id="KW-0732">Signal</keyword>
<feature type="signal peptide" evidence="1">
    <location>
        <begin position="1"/>
        <end position="19"/>
    </location>
</feature>
<dbReference type="OrthoDB" id="3914164at2759"/>